<dbReference type="InterPro" id="IPR051552">
    <property type="entry name" value="HptR"/>
</dbReference>
<evidence type="ECO:0000256" key="1">
    <source>
        <dbReference type="ARBA" id="ARBA00004496"/>
    </source>
</evidence>
<dbReference type="Gene3D" id="1.10.10.60">
    <property type="entry name" value="Homeodomain-like"/>
    <property type="match status" value="2"/>
</dbReference>
<proteinExistence type="predicted"/>
<evidence type="ECO:0000256" key="7">
    <source>
        <dbReference type="ARBA" id="ARBA00023163"/>
    </source>
</evidence>
<evidence type="ECO:0000256" key="4">
    <source>
        <dbReference type="ARBA" id="ARBA00023012"/>
    </source>
</evidence>
<keyword evidence="6" id="KW-0238">DNA-binding</keyword>
<dbReference type="SMART" id="SM00342">
    <property type="entry name" value="HTH_ARAC"/>
    <property type="match status" value="1"/>
</dbReference>
<dbReference type="AlphaFoldDB" id="A0A7W5FQ62"/>
<keyword evidence="5" id="KW-0805">Transcription regulation</keyword>
<feature type="domain" description="HTH araC/xylS-type" evidence="9">
    <location>
        <begin position="153"/>
        <end position="252"/>
    </location>
</feature>
<dbReference type="Pfam" id="PF00072">
    <property type="entry name" value="Response_reg"/>
    <property type="match status" value="1"/>
</dbReference>
<organism evidence="11 12">
    <name type="scientific">Paenibacillus phyllosphaerae</name>
    <dbReference type="NCBI Taxonomy" id="274593"/>
    <lineage>
        <taxon>Bacteria</taxon>
        <taxon>Bacillati</taxon>
        <taxon>Bacillota</taxon>
        <taxon>Bacilli</taxon>
        <taxon>Bacillales</taxon>
        <taxon>Paenibacillaceae</taxon>
        <taxon>Paenibacillus</taxon>
    </lineage>
</organism>
<evidence type="ECO:0000256" key="6">
    <source>
        <dbReference type="ARBA" id="ARBA00023125"/>
    </source>
</evidence>
<sequence length="255" mass="29046">MRIVIVDDEAFIRLGLEKIMSKMDLGVEVIASCSSAAEGLATLSKLGESEIDLLITDIKMPIMDGLKLIERVRERFKQLNIVVLSGFSEFDYARTALRHGVRDYLLKPIDKTVLYELLSRMKQEKRELSEATVLAGAGVSGAAPDADQHYVIDSVKAMLEKEYDKNFELERLAEHVGMSGAYLSRLFREKANMTLTDYLIQLRIEKAKQFLIDHPHLKNYEIAQLVGYSDPVYFNKLFKKIVGVTPKDYKERHRG</sequence>
<dbReference type="CDD" id="cd17536">
    <property type="entry name" value="REC_YesN-like"/>
    <property type="match status" value="1"/>
</dbReference>
<keyword evidence="12" id="KW-1185">Reference proteome</keyword>
<name>A0A7W5FQ62_9BACL</name>
<evidence type="ECO:0000256" key="2">
    <source>
        <dbReference type="ARBA" id="ARBA00022490"/>
    </source>
</evidence>
<dbReference type="RefSeq" id="WP_183603062.1">
    <property type="nucleotide sequence ID" value="NZ_JACHXK010000015.1"/>
</dbReference>
<keyword evidence="3 8" id="KW-0597">Phosphoprotein</keyword>
<dbReference type="InterPro" id="IPR011006">
    <property type="entry name" value="CheY-like_superfamily"/>
</dbReference>
<keyword evidence="7" id="KW-0804">Transcription</keyword>
<dbReference type="PANTHER" id="PTHR42713:SF3">
    <property type="entry name" value="TRANSCRIPTIONAL REGULATORY PROTEIN HPTR"/>
    <property type="match status" value="1"/>
</dbReference>
<dbReference type="Pfam" id="PF12833">
    <property type="entry name" value="HTH_18"/>
    <property type="match status" value="1"/>
</dbReference>
<comment type="caution">
    <text evidence="11">The sequence shown here is derived from an EMBL/GenBank/DDBJ whole genome shotgun (WGS) entry which is preliminary data.</text>
</comment>
<gene>
    <name evidence="11" type="ORF">FHS18_005065</name>
</gene>
<dbReference type="Gene3D" id="3.40.50.2300">
    <property type="match status" value="1"/>
</dbReference>
<dbReference type="InterPro" id="IPR009057">
    <property type="entry name" value="Homeodomain-like_sf"/>
</dbReference>
<evidence type="ECO:0000313" key="11">
    <source>
        <dbReference type="EMBL" id="MBB3112963.1"/>
    </source>
</evidence>
<dbReference type="SUPFAM" id="SSF52172">
    <property type="entry name" value="CheY-like"/>
    <property type="match status" value="1"/>
</dbReference>
<dbReference type="GO" id="GO:0043565">
    <property type="term" value="F:sequence-specific DNA binding"/>
    <property type="evidence" value="ECO:0007669"/>
    <property type="project" value="InterPro"/>
</dbReference>
<dbReference type="InterPro" id="IPR018060">
    <property type="entry name" value="HTH_AraC"/>
</dbReference>
<evidence type="ECO:0000313" key="12">
    <source>
        <dbReference type="Proteomes" id="UP000570361"/>
    </source>
</evidence>
<dbReference type="PRINTS" id="PR00032">
    <property type="entry name" value="HTHARAC"/>
</dbReference>
<evidence type="ECO:0000256" key="3">
    <source>
        <dbReference type="ARBA" id="ARBA00022553"/>
    </source>
</evidence>
<dbReference type="SUPFAM" id="SSF46689">
    <property type="entry name" value="Homeodomain-like"/>
    <property type="match status" value="2"/>
</dbReference>
<feature type="domain" description="Response regulatory" evidence="10">
    <location>
        <begin position="2"/>
        <end position="122"/>
    </location>
</feature>
<evidence type="ECO:0000259" key="10">
    <source>
        <dbReference type="PROSITE" id="PS50110"/>
    </source>
</evidence>
<dbReference type="PANTHER" id="PTHR42713">
    <property type="entry name" value="HISTIDINE KINASE-RELATED"/>
    <property type="match status" value="1"/>
</dbReference>
<keyword evidence="2" id="KW-0963">Cytoplasm</keyword>
<dbReference type="GO" id="GO:0000160">
    <property type="term" value="P:phosphorelay signal transduction system"/>
    <property type="evidence" value="ECO:0007669"/>
    <property type="project" value="UniProtKB-KW"/>
</dbReference>
<dbReference type="GO" id="GO:0003700">
    <property type="term" value="F:DNA-binding transcription factor activity"/>
    <property type="evidence" value="ECO:0007669"/>
    <property type="project" value="InterPro"/>
</dbReference>
<dbReference type="Proteomes" id="UP000570361">
    <property type="component" value="Unassembled WGS sequence"/>
</dbReference>
<evidence type="ECO:0000256" key="8">
    <source>
        <dbReference type="PROSITE-ProRule" id="PRU00169"/>
    </source>
</evidence>
<dbReference type="GO" id="GO:0005737">
    <property type="term" value="C:cytoplasm"/>
    <property type="evidence" value="ECO:0007669"/>
    <property type="project" value="UniProtKB-SubCell"/>
</dbReference>
<dbReference type="PROSITE" id="PS50110">
    <property type="entry name" value="RESPONSE_REGULATORY"/>
    <property type="match status" value="1"/>
</dbReference>
<dbReference type="InterPro" id="IPR001789">
    <property type="entry name" value="Sig_transdc_resp-reg_receiver"/>
</dbReference>
<reference evidence="11 12" key="1">
    <citation type="submission" date="2020-08" db="EMBL/GenBank/DDBJ databases">
        <title>Genomic Encyclopedia of Type Strains, Phase III (KMG-III): the genomes of soil and plant-associated and newly described type strains.</title>
        <authorList>
            <person name="Whitman W."/>
        </authorList>
    </citation>
    <scope>NUCLEOTIDE SEQUENCE [LARGE SCALE GENOMIC DNA]</scope>
    <source>
        <strain evidence="11 12">CECT 5862</strain>
    </source>
</reference>
<dbReference type="SMART" id="SM00448">
    <property type="entry name" value="REC"/>
    <property type="match status" value="1"/>
</dbReference>
<dbReference type="PROSITE" id="PS01124">
    <property type="entry name" value="HTH_ARAC_FAMILY_2"/>
    <property type="match status" value="1"/>
</dbReference>
<feature type="modified residue" description="4-aspartylphosphate" evidence="8">
    <location>
        <position position="57"/>
    </location>
</feature>
<dbReference type="EMBL" id="JACHXK010000015">
    <property type="protein sequence ID" value="MBB3112963.1"/>
    <property type="molecule type" value="Genomic_DNA"/>
</dbReference>
<keyword evidence="4" id="KW-0902">Two-component regulatory system</keyword>
<accession>A0A7W5FQ62</accession>
<evidence type="ECO:0000259" key="9">
    <source>
        <dbReference type="PROSITE" id="PS01124"/>
    </source>
</evidence>
<protein>
    <submittedName>
        <fullName evidence="11">YesN/AraC family two-component response regulator</fullName>
    </submittedName>
</protein>
<evidence type="ECO:0000256" key="5">
    <source>
        <dbReference type="ARBA" id="ARBA00023015"/>
    </source>
</evidence>
<dbReference type="InterPro" id="IPR020449">
    <property type="entry name" value="Tscrpt_reg_AraC-type_HTH"/>
</dbReference>
<comment type="subcellular location">
    <subcellularLocation>
        <location evidence="1">Cytoplasm</location>
    </subcellularLocation>
</comment>